<evidence type="ECO:0000256" key="1">
    <source>
        <dbReference type="SAM" id="MobiDB-lite"/>
    </source>
</evidence>
<reference evidence="3" key="1">
    <citation type="journal article" date="2021" name="Proc. Natl. Acad. Sci. U.S.A.">
        <title>Three genomes in the algal genus Volvox reveal the fate of a haploid sex-determining region after a transition to homothallism.</title>
        <authorList>
            <person name="Yamamoto K."/>
            <person name="Hamaji T."/>
            <person name="Kawai-Toyooka H."/>
            <person name="Matsuzaki R."/>
            <person name="Takahashi F."/>
            <person name="Nishimura Y."/>
            <person name="Kawachi M."/>
            <person name="Noguchi H."/>
            <person name="Minakuchi Y."/>
            <person name="Umen J.G."/>
            <person name="Toyoda A."/>
            <person name="Nozaki H."/>
        </authorList>
    </citation>
    <scope>NUCLEOTIDE SEQUENCE</scope>
    <source>
        <strain evidence="3">NIES-3785</strain>
    </source>
</reference>
<feature type="chain" id="PRO_5035160983" evidence="2">
    <location>
        <begin position="28"/>
        <end position="149"/>
    </location>
</feature>
<protein>
    <submittedName>
        <fullName evidence="3">Uncharacterized protein</fullName>
    </submittedName>
</protein>
<feature type="signal peptide" evidence="2">
    <location>
        <begin position="1"/>
        <end position="27"/>
    </location>
</feature>
<gene>
    <name evidence="3" type="ORF">Vretimale_7756</name>
</gene>
<accession>A0A8J4G9V1</accession>
<feature type="non-terminal residue" evidence="3">
    <location>
        <position position="149"/>
    </location>
</feature>
<feature type="region of interest" description="Disordered" evidence="1">
    <location>
        <begin position="105"/>
        <end position="149"/>
    </location>
</feature>
<evidence type="ECO:0000313" key="4">
    <source>
        <dbReference type="Proteomes" id="UP000722791"/>
    </source>
</evidence>
<feature type="non-terminal residue" evidence="3">
    <location>
        <position position="1"/>
    </location>
</feature>
<feature type="region of interest" description="Disordered" evidence="1">
    <location>
        <begin position="48"/>
        <end position="89"/>
    </location>
</feature>
<evidence type="ECO:0000256" key="2">
    <source>
        <dbReference type="SAM" id="SignalP"/>
    </source>
</evidence>
<keyword evidence="2" id="KW-0732">Signal</keyword>
<dbReference type="EMBL" id="BNCQ01000013">
    <property type="protein sequence ID" value="GIM02970.1"/>
    <property type="molecule type" value="Genomic_DNA"/>
</dbReference>
<comment type="caution">
    <text evidence="3">The sequence shown here is derived from an EMBL/GenBank/DDBJ whole genome shotgun (WGS) entry which is preliminary data.</text>
</comment>
<dbReference type="AlphaFoldDB" id="A0A8J4G9V1"/>
<evidence type="ECO:0000313" key="3">
    <source>
        <dbReference type="EMBL" id="GIM02970.1"/>
    </source>
</evidence>
<dbReference type="Proteomes" id="UP000722791">
    <property type="component" value="Unassembled WGS sequence"/>
</dbReference>
<name>A0A8J4G9V1_9CHLO</name>
<proteinExistence type="predicted"/>
<sequence length="149" mass="15695">KRRSKTSQLRPPAAAAALLLLPKGANAGSAAATGKQQQSYCQEGYETHAMGSKWSTKRARSGAAVKGRPSLPSMASEEAASKEEEGIVQLETQCRASKRCRRAGPLEEAMPPPPLLEAVITPTAFPPGTGSWTPEASVEVGPLRRASGW</sequence>
<organism evidence="3 4">
    <name type="scientific">Volvox reticuliferus</name>
    <dbReference type="NCBI Taxonomy" id="1737510"/>
    <lineage>
        <taxon>Eukaryota</taxon>
        <taxon>Viridiplantae</taxon>
        <taxon>Chlorophyta</taxon>
        <taxon>core chlorophytes</taxon>
        <taxon>Chlorophyceae</taxon>
        <taxon>CS clade</taxon>
        <taxon>Chlamydomonadales</taxon>
        <taxon>Volvocaceae</taxon>
        <taxon>Volvox</taxon>
    </lineage>
</organism>